<proteinExistence type="predicted"/>
<dbReference type="Proteomes" id="UP000178485">
    <property type="component" value="Chromosome i"/>
</dbReference>
<dbReference type="SUPFAM" id="SSF56935">
    <property type="entry name" value="Porins"/>
    <property type="match status" value="1"/>
</dbReference>
<keyword evidence="3" id="KW-0998">Cell outer membrane</keyword>
<organism evidence="5 6">
    <name type="scientific">Petrimonas mucosa</name>
    <dbReference type="NCBI Taxonomy" id="1642646"/>
    <lineage>
        <taxon>Bacteria</taxon>
        <taxon>Pseudomonadati</taxon>
        <taxon>Bacteroidota</taxon>
        <taxon>Bacteroidia</taxon>
        <taxon>Bacteroidales</taxon>
        <taxon>Dysgonomonadaceae</taxon>
        <taxon>Petrimonas</taxon>
    </lineage>
</organism>
<evidence type="ECO:0000256" key="1">
    <source>
        <dbReference type="ARBA" id="ARBA00004442"/>
    </source>
</evidence>
<evidence type="ECO:0000256" key="3">
    <source>
        <dbReference type="ARBA" id="ARBA00023237"/>
    </source>
</evidence>
<dbReference type="STRING" id="1642646.ING2E5A_2391"/>
<evidence type="ECO:0000256" key="2">
    <source>
        <dbReference type="ARBA" id="ARBA00023136"/>
    </source>
</evidence>
<name>A0A1G4G9G7_9BACT</name>
<dbReference type="GO" id="GO:0009279">
    <property type="term" value="C:cell outer membrane"/>
    <property type="evidence" value="ECO:0007669"/>
    <property type="project" value="UniProtKB-SubCell"/>
</dbReference>
<dbReference type="EMBL" id="LT608328">
    <property type="protein sequence ID" value="SCM59193.1"/>
    <property type="molecule type" value="Genomic_DNA"/>
</dbReference>
<evidence type="ECO:0000313" key="5">
    <source>
        <dbReference type="EMBL" id="SCM59193.1"/>
    </source>
</evidence>
<dbReference type="KEGG" id="pmuc:ING2E5A_2391"/>
<comment type="subcellular location">
    <subcellularLocation>
        <location evidence="1">Cell outer membrane</location>
    </subcellularLocation>
</comment>
<feature type="chain" id="PRO_5009603986" description="TonB-dependent receptor" evidence="4">
    <location>
        <begin position="20"/>
        <end position="565"/>
    </location>
</feature>
<reference evidence="5 6" key="1">
    <citation type="submission" date="2016-08" db="EMBL/GenBank/DDBJ databases">
        <authorList>
            <person name="Seilhamer J.J."/>
        </authorList>
    </citation>
    <scope>NUCLEOTIDE SEQUENCE [LARGE SCALE GENOMIC DNA]</scope>
    <source>
        <strain evidence="5">ING2-E5A</strain>
    </source>
</reference>
<dbReference type="Gene3D" id="2.40.170.20">
    <property type="entry name" value="TonB-dependent receptor, beta-barrel domain"/>
    <property type="match status" value="1"/>
</dbReference>
<dbReference type="InterPro" id="IPR036942">
    <property type="entry name" value="Beta-barrel_TonB_sf"/>
</dbReference>
<accession>A0A1G4G9G7</accession>
<keyword evidence="6" id="KW-1185">Reference proteome</keyword>
<evidence type="ECO:0008006" key="7">
    <source>
        <dbReference type="Google" id="ProtNLM"/>
    </source>
</evidence>
<keyword evidence="2" id="KW-0472">Membrane</keyword>
<evidence type="ECO:0000313" key="6">
    <source>
        <dbReference type="Proteomes" id="UP000178485"/>
    </source>
</evidence>
<feature type="signal peptide" evidence="4">
    <location>
        <begin position="1"/>
        <end position="19"/>
    </location>
</feature>
<protein>
    <recommendedName>
        <fullName evidence="7">TonB-dependent receptor</fullName>
    </recommendedName>
</protein>
<dbReference type="AlphaFoldDB" id="A0A1G4G9G7"/>
<keyword evidence="4" id="KW-0732">Signal</keyword>
<sequence length="565" mass="62859">MKKTIYSIALLLVSTGVFAQQQDSLLRRQMELQREFNPTLQDANKINSLPAVPQPAIKKANTGYSSWAGRTTPPLEIAVPNPADIMTAIPYNTKRGYVSLGAGNYANIDGVLGYRLVENEKNSLTVNFLHSSTGGDISYVQESEPADNKAFFMENAGQLRYGHLLSTFKLDLKAAYSHTAFNYYGNTFGNDRHYDNENQTLGVFNLGLGMESDRSDRVNYSGSFDYRNFATGYGLTPTSDGLKGNYIDLGIGIDKPYQEGDTRVGVDGKFLGVFYSGEFDNLSILSANPFVAFSGLSWKARLGADLQFQMSGGTKFRVAPNVELDLKVADHSSLYANIKGGIDDNSFLDVMSEVRYVTPMTQVRSSFSIVDLEAGARIGEVSGFRFDLFGGFRKTDDDHLWIMDGWIYNGAADMPVLFRESLKPLYTNLAHTHVGGMIRSNIWSPLDLSVRVKKSIYTVEETGITDAKAYGKPGFEAGIQATYAVMSNLELLLNYYFAGDRWSYFNDDNVKMDNINDLNLGAHYNINESFSIQLKANNLLLQKYDIWYGYPAQGFNVMGGFTFKF</sequence>
<gene>
    <name evidence="5" type="ORF">ING2E5A_2391</name>
</gene>
<evidence type="ECO:0000256" key="4">
    <source>
        <dbReference type="SAM" id="SignalP"/>
    </source>
</evidence>